<dbReference type="GO" id="GO:0000785">
    <property type="term" value="C:chromatin"/>
    <property type="evidence" value="ECO:0007669"/>
    <property type="project" value="TreeGrafter"/>
</dbReference>
<dbReference type="InterPro" id="IPR018186">
    <property type="entry name" value="TF_T-box_CS"/>
</dbReference>
<dbReference type="VEuPathDB" id="VectorBase:LDEU001659"/>
<keyword evidence="10" id="KW-1185">Reference proteome</keyword>
<keyword evidence="3 6" id="KW-0238">DNA-binding</keyword>
<evidence type="ECO:0000256" key="1">
    <source>
        <dbReference type="ARBA" id="ARBA00004123"/>
    </source>
</evidence>
<dbReference type="InterPro" id="IPR036960">
    <property type="entry name" value="T-box_sf"/>
</dbReference>
<comment type="caution">
    <text evidence="6">Lacks conserved residue(s) required for the propagation of feature annotation.</text>
</comment>
<dbReference type="PROSITE" id="PS01283">
    <property type="entry name" value="TBOX_1"/>
    <property type="match status" value="1"/>
</dbReference>
<feature type="compositionally biased region" description="Basic residues" evidence="7">
    <location>
        <begin position="331"/>
        <end position="342"/>
    </location>
</feature>
<dbReference type="InterPro" id="IPR001699">
    <property type="entry name" value="TF_T-box"/>
</dbReference>
<dbReference type="GO" id="GO:0000978">
    <property type="term" value="F:RNA polymerase II cis-regulatory region sequence-specific DNA binding"/>
    <property type="evidence" value="ECO:0007669"/>
    <property type="project" value="InterPro"/>
</dbReference>
<dbReference type="Pfam" id="PF00907">
    <property type="entry name" value="T-box"/>
    <property type="match status" value="1"/>
</dbReference>
<name>A0A443SS62_9ACAR</name>
<dbReference type="PANTHER" id="PTHR11267">
    <property type="entry name" value="T-BOX PROTEIN-RELATED"/>
    <property type="match status" value="1"/>
</dbReference>
<dbReference type="InterPro" id="IPR046360">
    <property type="entry name" value="T-box_DNA-bd"/>
</dbReference>
<feature type="domain" description="T-box" evidence="8">
    <location>
        <begin position="183"/>
        <end position="388"/>
    </location>
</feature>
<evidence type="ECO:0000259" key="8">
    <source>
        <dbReference type="PROSITE" id="PS50252"/>
    </source>
</evidence>
<keyword evidence="2" id="KW-0805">Transcription regulation</keyword>
<feature type="compositionally biased region" description="Polar residues" evidence="7">
    <location>
        <begin position="109"/>
        <end position="119"/>
    </location>
</feature>
<evidence type="ECO:0000256" key="5">
    <source>
        <dbReference type="ARBA" id="ARBA00023242"/>
    </source>
</evidence>
<dbReference type="Proteomes" id="UP000288716">
    <property type="component" value="Unassembled WGS sequence"/>
</dbReference>
<reference evidence="9 10" key="1">
    <citation type="journal article" date="2018" name="Gigascience">
        <title>Genomes of trombidid mites reveal novel predicted allergens and laterally-transferred genes associated with secondary metabolism.</title>
        <authorList>
            <person name="Dong X."/>
            <person name="Chaisiri K."/>
            <person name="Xia D."/>
            <person name="Armstrong S.D."/>
            <person name="Fang Y."/>
            <person name="Donnelly M.J."/>
            <person name="Kadowaki T."/>
            <person name="McGarry J.W."/>
            <person name="Darby A.C."/>
            <person name="Makepeace B.L."/>
        </authorList>
    </citation>
    <scope>NUCLEOTIDE SEQUENCE [LARGE SCALE GENOMIC DNA]</scope>
    <source>
        <strain evidence="9">UoL-UT</strain>
    </source>
</reference>
<feature type="region of interest" description="Disordered" evidence="7">
    <location>
        <begin position="41"/>
        <end position="161"/>
    </location>
</feature>
<dbReference type="PROSITE" id="PS50252">
    <property type="entry name" value="TBOX_3"/>
    <property type="match status" value="1"/>
</dbReference>
<dbReference type="PRINTS" id="PR00937">
    <property type="entry name" value="TBOX"/>
</dbReference>
<comment type="caution">
    <text evidence="9">The sequence shown here is derived from an EMBL/GenBank/DDBJ whole genome shotgun (WGS) entry which is preliminary data.</text>
</comment>
<evidence type="ECO:0000256" key="7">
    <source>
        <dbReference type="SAM" id="MobiDB-lite"/>
    </source>
</evidence>
<dbReference type="PANTHER" id="PTHR11267:SF190">
    <property type="entry name" value="T-BOX TRANSCRIPTION FACTOR TBX20"/>
    <property type="match status" value="1"/>
</dbReference>
<evidence type="ECO:0000256" key="4">
    <source>
        <dbReference type="ARBA" id="ARBA00023163"/>
    </source>
</evidence>
<proteinExistence type="predicted"/>
<keyword evidence="5 6" id="KW-0539">Nucleus</keyword>
<keyword evidence="4" id="KW-0804">Transcription</keyword>
<dbReference type="AlphaFoldDB" id="A0A443SS62"/>
<feature type="compositionally biased region" description="Polar residues" evidence="7">
    <location>
        <begin position="150"/>
        <end position="160"/>
    </location>
</feature>
<dbReference type="GO" id="GO:0005634">
    <property type="term" value="C:nucleus"/>
    <property type="evidence" value="ECO:0007669"/>
    <property type="project" value="UniProtKB-SubCell"/>
</dbReference>
<evidence type="ECO:0000256" key="6">
    <source>
        <dbReference type="PROSITE-ProRule" id="PRU00201"/>
    </source>
</evidence>
<evidence type="ECO:0000313" key="9">
    <source>
        <dbReference type="EMBL" id="RWS30381.1"/>
    </source>
</evidence>
<evidence type="ECO:0000313" key="10">
    <source>
        <dbReference type="Proteomes" id="UP000288716"/>
    </source>
</evidence>
<evidence type="ECO:0000256" key="2">
    <source>
        <dbReference type="ARBA" id="ARBA00023015"/>
    </source>
</evidence>
<gene>
    <name evidence="9" type="ORF">B4U80_08588</name>
</gene>
<feature type="compositionally biased region" description="Low complexity" evidence="7">
    <location>
        <begin position="130"/>
        <end position="149"/>
    </location>
</feature>
<protein>
    <submittedName>
        <fullName evidence="9">T-box transcription factor TBX20-like protein</fullName>
    </submittedName>
</protein>
<feature type="compositionally biased region" description="Polar residues" evidence="7">
    <location>
        <begin position="41"/>
        <end position="61"/>
    </location>
</feature>
<dbReference type="SUPFAM" id="SSF49417">
    <property type="entry name" value="p53-like transcription factors"/>
    <property type="match status" value="1"/>
</dbReference>
<dbReference type="SMART" id="SM00425">
    <property type="entry name" value="TBOX"/>
    <property type="match status" value="1"/>
</dbReference>
<dbReference type="Gene3D" id="2.60.40.820">
    <property type="entry name" value="Transcription factor, T-box"/>
    <property type="match status" value="1"/>
</dbReference>
<dbReference type="GO" id="GO:0045893">
    <property type="term" value="P:positive regulation of DNA-templated transcription"/>
    <property type="evidence" value="ECO:0007669"/>
    <property type="project" value="InterPro"/>
</dbReference>
<sequence length="545" mass="59666">MLITTHLDLVASGLRNQRISSASSPPSQSNKSDVNMQNHRTLQSNSSVTKQAVGPSLQSRPATDFSIEAIMGRNSDDRPSPKIAVTAEIPQSPKCSVTTPRSPGESCDGSRSPTNSEITAGSIEGDIARPRSSSPVRSTPSPSNSNCSTKESNNASSSGPNPFAEALKPRCNCEELSRVDCHLENKDLWDKFNELGTEMIITKSGRRMFPTVRVSFSGIELDCRYIVLLDIVPVDNKRYRYAYHRSSWLVAGKADPPSPARLYVHPDAPFSGDQLRKQVVSFEKVKLTNNEMDKQGHVSTLASLPIFANCTEFDASLSATYPSGHSEGPEHRKHSHQRSRSRALPKFRFSRDYFYSSDRISKPTGQFVQQSITKLKIDSNPFAKGFRDSSRLTDLERETMENLMSDSCGYPRSPMIPPFLLNGDDPTSILLRERAALLGIHGGQAPSPNIPRAPVMWRPHPAFSQLNPNELYSLLAATTSCPPWYSALGAHLRGPPPPPPSSVAALAFTASSQFWSNPQISAGLCALTVLISAASKMSIFDVYKS</sequence>
<comment type="subcellular location">
    <subcellularLocation>
        <location evidence="1 6">Nucleus</location>
    </subcellularLocation>
</comment>
<dbReference type="EMBL" id="NCKV01000527">
    <property type="protein sequence ID" value="RWS30381.1"/>
    <property type="molecule type" value="Genomic_DNA"/>
</dbReference>
<dbReference type="GO" id="GO:0001708">
    <property type="term" value="P:cell fate specification"/>
    <property type="evidence" value="ECO:0007669"/>
    <property type="project" value="TreeGrafter"/>
</dbReference>
<evidence type="ECO:0000256" key="3">
    <source>
        <dbReference type="ARBA" id="ARBA00023125"/>
    </source>
</evidence>
<dbReference type="GO" id="GO:0000981">
    <property type="term" value="F:DNA-binding transcription factor activity, RNA polymerase II-specific"/>
    <property type="evidence" value="ECO:0007669"/>
    <property type="project" value="TreeGrafter"/>
</dbReference>
<accession>A0A443SS62</accession>
<organism evidence="9 10">
    <name type="scientific">Leptotrombidium deliense</name>
    <dbReference type="NCBI Taxonomy" id="299467"/>
    <lineage>
        <taxon>Eukaryota</taxon>
        <taxon>Metazoa</taxon>
        <taxon>Ecdysozoa</taxon>
        <taxon>Arthropoda</taxon>
        <taxon>Chelicerata</taxon>
        <taxon>Arachnida</taxon>
        <taxon>Acari</taxon>
        <taxon>Acariformes</taxon>
        <taxon>Trombidiformes</taxon>
        <taxon>Prostigmata</taxon>
        <taxon>Anystina</taxon>
        <taxon>Parasitengona</taxon>
        <taxon>Trombiculoidea</taxon>
        <taxon>Trombiculidae</taxon>
        <taxon>Leptotrombidium</taxon>
    </lineage>
</organism>
<dbReference type="GO" id="GO:0007507">
    <property type="term" value="P:heart development"/>
    <property type="evidence" value="ECO:0007669"/>
    <property type="project" value="TreeGrafter"/>
</dbReference>
<dbReference type="OrthoDB" id="7442607at2759"/>
<feature type="region of interest" description="Disordered" evidence="7">
    <location>
        <begin position="321"/>
        <end position="342"/>
    </location>
</feature>
<dbReference type="STRING" id="299467.A0A443SS62"/>
<dbReference type="InterPro" id="IPR008967">
    <property type="entry name" value="p53-like_TF_DNA-bd_sf"/>
</dbReference>